<keyword evidence="1 3" id="KW-0560">Oxidoreductase</keyword>
<dbReference type="PANTHER" id="PTHR30466">
    <property type="entry name" value="FLAVIN REDUCTASE"/>
    <property type="match status" value="1"/>
</dbReference>
<evidence type="ECO:0000313" key="4">
    <source>
        <dbReference type="Proteomes" id="UP001240150"/>
    </source>
</evidence>
<protein>
    <submittedName>
        <fullName evidence="3">Flavin reductase family protein</fullName>
        <ecNumber evidence="3">1.-.-.-</ecNumber>
    </submittedName>
</protein>
<dbReference type="InterPro" id="IPR002563">
    <property type="entry name" value="Flavin_Rdtase-like_dom"/>
</dbReference>
<dbReference type="GO" id="GO:0016491">
    <property type="term" value="F:oxidoreductase activity"/>
    <property type="evidence" value="ECO:0007669"/>
    <property type="project" value="UniProtKB-KW"/>
</dbReference>
<keyword evidence="4" id="KW-1185">Reference proteome</keyword>
<name>A0ABY8W6W8_9ACTN</name>
<dbReference type="RefSeq" id="WP_284914802.1">
    <property type="nucleotide sequence ID" value="NZ_CP126980.1"/>
</dbReference>
<dbReference type="InterPro" id="IPR012349">
    <property type="entry name" value="Split_barrel_FMN-bd"/>
</dbReference>
<dbReference type="Proteomes" id="UP001240150">
    <property type="component" value="Chromosome"/>
</dbReference>
<dbReference type="InterPro" id="IPR050268">
    <property type="entry name" value="NADH-dep_flavin_reductase"/>
</dbReference>
<sequence>MHRNLRDALGKFPTGVAVVTTVHDGLAVGLTINSFTSVSLVPPLVLWCLRRDSRCHAAFATTPRFAVNVLAAGQRELAERFAGPGDRFRGTASRPGPEGLPLLADVAAYLVCRTHRLIPAGDHVILIGEVLRHGMRPEPSLLFTAGRYGAADA</sequence>
<dbReference type="EC" id="1.-.-.-" evidence="3"/>
<accession>A0ABY8W6W8</accession>
<organism evidence="3 4">
    <name type="scientific">Actinoplanes oblitus</name>
    <dbReference type="NCBI Taxonomy" id="3040509"/>
    <lineage>
        <taxon>Bacteria</taxon>
        <taxon>Bacillati</taxon>
        <taxon>Actinomycetota</taxon>
        <taxon>Actinomycetes</taxon>
        <taxon>Micromonosporales</taxon>
        <taxon>Micromonosporaceae</taxon>
        <taxon>Actinoplanes</taxon>
    </lineage>
</organism>
<dbReference type="Pfam" id="PF01613">
    <property type="entry name" value="Flavin_Reduct"/>
    <property type="match status" value="1"/>
</dbReference>
<dbReference type="SMART" id="SM00903">
    <property type="entry name" value="Flavin_Reduct"/>
    <property type="match status" value="1"/>
</dbReference>
<feature type="domain" description="Flavin reductase like" evidence="2">
    <location>
        <begin position="9"/>
        <end position="150"/>
    </location>
</feature>
<evidence type="ECO:0000259" key="2">
    <source>
        <dbReference type="SMART" id="SM00903"/>
    </source>
</evidence>
<dbReference type="EMBL" id="CP126980">
    <property type="protein sequence ID" value="WIM93594.1"/>
    <property type="molecule type" value="Genomic_DNA"/>
</dbReference>
<evidence type="ECO:0000313" key="3">
    <source>
        <dbReference type="EMBL" id="WIM93594.1"/>
    </source>
</evidence>
<gene>
    <name evidence="3" type="ORF">ACTOB_005577</name>
</gene>
<evidence type="ECO:0000256" key="1">
    <source>
        <dbReference type="ARBA" id="ARBA00023002"/>
    </source>
</evidence>
<dbReference type="SUPFAM" id="SSF50475">
    <property type="entry name" value="FMN-binding split barrel"/>
    <property type="match status" value="1"/>
</dbReference>
<proteinExistence type="predicted"/>
<dbReference type="Gene3D" id="2.30.110.10">
    <property type="entry name" value="Electron Transport, Fmn-binding Protein, Chain A"/>
    <property type="match status" value="1"/>
</dbReference>
<reference evidence="3 4" key="1">
    <citation type="submission" date="2023-06" db="EMBL/GenBank/DDBJ databases">
        <authorList>
            <person name="Yushchuk O."/>
            <person name="Binda E."/>
            <person name="Ruckert-Reed C."/>
            <person name="Fedorenko V."/>
            <person name="Kalinowski J."/>
            <person name="Marinelli F."/>
        </authorList>
    </citation>
    <scope>NUCLEOTIDE SEQUENCE [LARGE SCALE GENOMIC DNA]</scope>
    <source>
        <strain evidence="3 4">NRRL 3884</strain>
    </source>
</reference>
<dbReference type="PANTHER" id="PTHR30466:SF1">
    <property type="entry name" value="FMN REDUCTASE (NADH) RUTF"/>
    <property type="match status" value="1"/>
</dbReference>